<dbReference type="PANTHER" id="PTHR43792">
    <property type="entry name" value="GNAT FAMILY, PUTATIVE (AFU_ORTHOLOGUE AFUA_3G00765)-RELATED-RELATED"/>
    <property type="match status" value="1"/>
</dbReference>
<sequence>MIKKRDLHDCSSLFELITHHDVFPYVRHKVTSVEEYYFLTKQLIEQEEQGLVITRTIMDEWSSPIGSISLYDIQEQAGFLGTWLGKPYHGKGYNQLAKDAFFNELFFDLNIEKVFLKIRKENVRSMKACQKLPYVTFADDLYPQLMKQINNSERQYHLFKISKDMYSFYSNRHDQPVGVEHLKEA</sequence>
<organism evidence="2 3">
    <name type="scientific">Bacillus carboniphilus</name>
    <dbReference type="NCBI Taxonomy" id="86663"/>
    <lineage>
        <taxon>Bacteria</taxon>
        <taxon>Bacillati</taxon>
        <taxon>Bacillota</taxon>
        <taxon>Bacilli</taxon>
        <taxon>Bacillales</taxon>
        <taxon>Bacillaceae</taxon>
        <taxon>Bacillus</taxon>
    </lineage>
</organism>
<dbReference type="InterPro" id="IPR016181">
    <property type="entry name" value="Acyl_CoA_acyltransferase"/>
</dbReference>
<dbReference type="Pfam" id="PF13302">
    <property type="entry name" value="Acetyltransf_3"/>
    <property type="match status" value="1"/>
</dbReference>
<dbReference type="PANTHER" id="PTHR43792:SF1">
    <property type="entry name" value="N-ACETYLTRANSFERASE DOMAIN-CONTAINING PROTEIN"/>
    <property type="match status" value="1"/>
</dbReference>
<dbReference type="InterPro" id="IPR000182">
    <property type="entry name" value="GNAT_dom"/>
</dbReference>
<proteinExistence type="predicted"/>
<dbReference type="EC" id="2.-.-.-" evidence="2"/>
<accession>A0ABY9JTD8</accession>
<dbReference type="EMBL" id="CP129013">
    <property type="protein sequence ID" value="WLR42667.1"/>
    <property type="molecule type" value="Genomic_DNA"/>
</dbReference>
<dbReference type="InterPro" id="IPR051531">
    <property type="entry name" value="N-acetyltransferase"/>
</dbReference>
<evidence type="ECO:0000313" key="3">
    <source>
        <dbReference type="Proteomes" id="UP001197974"/>
    </source>
</evidence>
<gene>
    <name evidence="2" type="ORF">LC087_18630</name>
</gene>
<keyword evidence="2" id="KW-0808">Transferase</keyword>
<dbReference type="Proteomes" id="UP001197974">
    <property type="component" value="Chromosome"/>
</dbReference>
<evidence type="ECO:0000259" key="1">
    <source>
        <dbReference type="Pfam" id="PF13302"/>
    </source>
</evidence>
<reference evidence="2 3" key="1">
    <citation type="submission" date="2023-06" db="EMBL/GenBank/DDBJ databases">
        <title>Five Gram-positive bacteria isolated from mangrove sediments in Shenzhen, Guangdong, China.</title>
        <authorList>
            <person name="Yu S."/>
            <person name="Zheng W."/>
            <person name="Huang Y."/>
        </authorList>
    </citation>
    <scope>NUCLEOTIDE SEQUENCE [LARGE SCALE GENOMIC DNA]</scope>
    <source>
        <strain evidence="2 3">SaN35-3</strain>
    </source>
</reference>
<protein>
    <submittedName>
        <fullName evidence="2">GNAT family protein</fullName>
        <ecNumber evidence="2">2.-.-.-</ecNumber>
    </submittedName>
</protein>
<dbReference type="Gene3D" id="3.40.630.30">
    <property type="match status" value="1"/>
</dbReference>
<dbReference type="RefSeq" id="WP_226542306.1">
    <property type="nucleotide sequence ID" value="NZ_CP129013.1"/>
</dbReference>
<dbReference type="SUPFAM" id="SSF55729">
    <property type="entry name" value="Acyl-CoA N-acyltransferases (Nat)"/>
    <property type="match status" value="1"/>
</dbReference>
<dbReference type="GO" id="GO:0016740">
    <property type="term" value="F:transferase activity"/>
    <property type="evidence" value="ECO:0007669"/>
    <property type="project" value="UniProtKB-KW"/>
</dbReference>
<name>A0ABY9JTD8_9BACI</name>
<keyword evidence="3" id="KW-1185">Reference proteome</keyword>
<feature type="domain" description="N-acetyltransferase" evidence="1">
    <location>
        <begin position="8"/>
        <end position="132"/>
    </location>
</feature>
<evidence type="ECO:0000313" key="2">
    <source>
        <dbReference type="EMBL" id="WLR42667.1"/>
    </source>
</evidence>